<dbReference type="PANTHER" id="PTHR43861">
    <property type="entry name" value="TRANS-ACONITATE 2-METHYLTRANSFERASE-RELATED"/>
    <property type="match status" value="1"/>
</dbReference>
<accession>A0ABR8Z0I4</accession>
<dbReference type="SUPFAM" id="SSF53335">
    <property type="entry name" value="S-adenosyl-L-methionine-dependent methyltransferases"/>
    <property type="match status" value="1"/>
</dbReference>
<organism evidence="1 2">
    <name type="scientific">Oceanitalea stevensii</name>
    <dbReference type="NCBI Taxonomy" id="2763072"/>
    <lineage>
        <taxon>Bacteria</taxon>
        <taxon>Bacillati</taxon>
        <taxon>Actinomycetota</taxon>
        <taxon>Actinomycetes</taxon>
        <taxon>Micrococcales</taxon>
        <taxon>Bogoriellaceae</taxon>
        <taxon>Georgenia</taxon>
    </lineage>
</organism>
<gene>
    <name evidence="1" type="ORF">H9624_03455</name>
</gene>
<proteinExistence type="predicted"/>
<evidence type="ECO:0000313" key="1">
    <source>
        <dbReference type="EMBL" id="MBD8061379.1"/>
    </source>
</evidence>
<keyword evidence="2" id="KW-1185">Reference proteome</keyword>
<dbReference type="Proteomes" id="UP000661894">
    <property type="component" value="Unassembled WGS sequence"/>
</dbReference>
<name>A0ABR8Z0I4_9MICO</name>
<dbReference type="EMBL" id="JACSPO010000001">
    <property type="protein sequence ID" value="MBD8061379.1"/>
    <property type="molecule type" value="Genomic_DNA"/>
</dbReference>
<dbReference type="InterPro" id="IPR029063">
    <property type="entry name" value="SAM-dependent_MTases_sf"/>
</dbReference>
<dbReference type="CDD" id="cd02440">
    <property type="entry name" value="AdoMet_MTases"/>
    <property type="match status" value="1"/>
</dbReference>
<keyword evidence="1" id="KW-0808">Transferase</keyword>
<comment type="caution">
    <text evidence="1">The sequence shown here is derived from an EMBL/GenBank/DDBJ whole genome shotgun (WGS) entry which is preliminary data.</text>
</comment>
<reference evidence="1 2" key="1">
    <citation type="submission" date="2020-08" db="EMBL/GenBank/DDBJ databases">
        <title>A Genomic Blueprint of the Chicken Gut Microbiome.</title>
        <authorList>
            <person name="Gilroy R."/>
            <person name="Ravi A."/>
            <person name="Getino M."/>
            <person name="Pursley I."/>
            <person name="Horton D.L."/>
            <person name="Alikhan N.-F."/>
            <person name="Baker D."/>
            <person name="Gharbi K."/>
            <person name="Hall N."/>
            <person name="Watson M."/>
            <person name="Adriaenssens E.M."/>
            <person name="Foster-Nyarko E."/>
            <person name="Jarju S."/>
            <person name="Secka A."/>
            <person name="Antonio M."/>
            <person name="Oren A."/>
            <person name="Chaudhuri R."/>
            <person name="La Ragione R.M."/>
            <person name="Hildebrand F."/>
            <person name="Pallen M.J."/>
        </authorList>
    </citation>
    <scope>NUCLEOTIDE SEQUENCE [LARGE SCALE GENOMIC DNA]</scope>
    <source>
        <strain evidence="1 2">Sa1BUA1</strain>
    </source>
</reference>
<dbReference type="Gene3D" id="3.40.50.150">
    <property type="entry name" value="Vaccinia Virus protein VP39"/>
    <property type="match status" value="1"/>
</dbReference>
<protein>
    <submittedName>
        <fullName evidence="1">Class I SAM-dependent methyltransferase</fullName>
    </submittedName>
</protein>
<keyword evidence="1" id="KW-0489">Methyltransferase</keyword>
<dbReference type="RefSeq" id="WP_251838498.1">
    <property type="nucleotide sequence ID" value="NZ_JACSPO010000001.1"/>
</dbReference>
<sequence length="213" mass="22576">MGNFDDKAADWDRDPAKVERAREVAEAVAAAVPLRPGTRLLEYGAGTGLVSEALGARVGPATLADSSAGMRAVLTEKVASRRLPGGRVWDLDLETDEVPAERFDLAVASLVLHHVRALDRVLAGLAELLAPGGHLCIADLDRAEHGQFHQHDFDGHDGFDRTELTARLEAEGLVDVVVRDCGTIDREGVTYSVFLAVARRPGQAQPAGGGEAG</sequence>
<dbReference type="GO" id="GO:0008168">
    <property type="term" value="F:methyltransferase activity"/>
    <property type="evidence" value="ECO:0007669"/>
    <property type="project" value="UniProtKB-KW"/>
</dbReference>
<evidence type="ECO:0000313" key="2">
    <source>
        <dbReference type="Proteomes" id="UP000661894"/>
    </source>
</evidence>
<dbReference type="GO" id="GO:0032259">
    <property type="term" value="P:methylation"/>
    <property type="evidence" value="ECO:0007669"/>
    <property type="project" value="UniProtKB-KW"/>
</dbReference>
<dbReference type="Pfam" id="PF13489">
    <property type="entry name" value="Methyltransf_23"/>
    <property type="match status" value="1"/>
</dbReference>